<keyword evidence="2" id="KW-1185">Reference proteome</keyword>
<dbReference type="EMBL" id="JAOWLA010000019">
    <property type="protein sequence ID" value="MCV2866476.1"/>
    <property type="molecule type" value="Genomic_DNA"/>
</dbReference>
<organism evidence="1 2">
    <name type="scientific">Albidovulum sediminicola</name>
    <dbReference type="NCBI Taxonomy" id="2984331"/>
    <lineage>
        <taxon>Bacteria</taxon>
        <taxon>Pseudomonadati</taxon>
        <taxon>Pseudomonadota</taxon>
        <taxon>Alphaproteobacteria</taxon>
        <taxon>Rhodobacterales</taxon>
        <taxon>Paracoccaceae</taxon>
        <taxon>Albidovulum</taxon>
    </lineage>
</organism>
<sequence length="259" mass="29654">MIWSPYVQRRLRQTLGEFRRLGKPKVQVIGERCSGTNFTEALILQSLPVRDCQAFGWKHGFPSFIAAPDDVVFVAVYREVFGWLLSMYEKPWHAEPDLYDLSFSNFIRAEWRTFLDKKFMLATDDPLNGQILQQDRHPLTGKPPKNLLELRRWKMEGLLGLSERGVKVVHWAHDRIVANPGGVVQDVARLHGLPEPAEVSVPKGRFGWPWNRFADTPERRVKEISAEDRAFILANLDLDLERRAGFSYPSVASGRDGTA</sequence>
<dbReference type="Proteomes" id="UP001652503">
    <property type="component" value="Unassembled WGS sequence"/>
</dbReference>
<comment type="caution">
    <text evidence="1">The sequence shown here is derived from an EMBL/GenBank/DDBJ whole genome shotgun (WGS) entry which is preliminary data.</text>
</comment>
<dbReference type="RefSeq" id="WP_263723009.1">
    <property type="nucleotide sequence ID" value="NZ_JAOWLA010000019.1"/>
</dbReference>
<evidence type="ECO:0000313" key="1">
    <source>
        <dbReference type="EMBL" id="MCV2866476.1"/>
    </source>
</evidence>
<evidence type="ECO:0008006" key="3">
    <source>
        <dbReference type="Google" id="ProtNLM"/>
    </source>
</evidence>
<proteinExistence type="predicted"/>
<reference evidence="1 2" key="1">
    <citation type="submission" date="2022-10" db="EMBL/GenBank/DDBJ databases">
        <title>Defluviimonas sp. nov., isolated from ocean surface water.</title>
        <authorList>
            <person name="He W."/>
            <person name="Wang L."/>
            <person name="Zhang D.-F."/>
        </authorList>
    </citation>
    <scope>NUCLEOTIDE SEQUENCE [LARGE SCALE GENOMIC DNA]</scope>
    <source>
        <strain evidence="1 2">WL0075</strain>
    </source>
</reference>
<accession>A0ABT2Z6T0</accession>
<name>A0ABT2Z6T0_9RHOB</name>
<evidence type="ECO:0000313" key="2">
    <source>
        <dbReference type="Proteomes" id="UP001652503"/>
    </source>
</evidence>
<protein>
    <recommendedName>
        <fullName evidence="3">Sulfotransferase family protein</fullName>
    </recommendedName>
</protein>
<gene>
    <name evidence="1" type="ORF">OE647_17295</name>
</gene>